<name>A0A7Z7CZV8_9MICO</name>
<dbReference type="NCBIfam" id="TIGR01891">
    <property type="entry name" value="amidohydrolases"/>
    <property type="match status" value="1"/>
</dbReference>
<comment type="cofactor">
    <cofactor evidence="1">
        <name>Mn(2+)</name>
        <dbReference type="ChEBI" id="CHEBI:29035"/>
    </cofactor>
    <text evidence="1">The Mn(2+) ion enhances activity.</text>
</comment>
<dbReference type="RefSeq" id="WP_028494784.1">
    <property type="nucleotide sequence ID" value="NZ_FOQZ01000011.1"/>
</dbReference>
<feature type="binding site" evidence="1">
    <location>
        <position position="148"/>
    </location>
    <ligand>
        <name>Mn(2+)</name>
        <dbReference type="ChEBI" id="CHEBI:29035"/>
        <label>2</label>
    </ligand>
</feature>
<feature type="binding site" evidence="1">
    <location>
        <position position="114"/>
    </location>
    <ligand>
        <name>Mn(2+)</name>
        <dbReference type="ChEBI" id="CHEBI:29035"/>
        <label>2</label>
    </ligand>
</feature>
<accession>A0A7Z7CZV8</accession>
<feature type="domain" description="Peptidase M20 dimerisation" evidence="2">
    <location>
        <begin position="197"/>
        <end position="292"/>
    </location>
</feature>
<organism evidence="3 4">
    <name type="scientific">Microbacterium saccharophilum</name>
    <dbReference type="NCBI Taxonomy" id="1213358"/>
    <lineage>
        <taxon>Bacteria</taxon>
        <taxon>Bacillati</taxon>
        <taxon>Actinomycetota</taxon>
        <taxon>Actinomycetes</taxon>
        <taxon>Micrococcales</taxon>
        <taxon>Microbacteriaceae</taxon>
        <taxon>Microbacterium</taxon>
    </lineage>
</organism>
<keyword evidence="1" id="KW-0464">Manganese</keyword>
<dbReference type="PANTHER" id="PTHR11014">
    <property type="entry name" value="PEPTIDASE M20 FAMILY MEMBER"/>
    <property type="match status" value="1"/>
</dbReference>
<protein>
    <submittedName>
        <fullName evidence="3">Hippurate hydrolase</fullName>
    </submittedName>
</protein>
<keyword evidence="3" id="KW-0378">Hydrolase</keyword>
<dbReference type="SUPFAM" id="SSF53187">
    <property type="entry name" value="Zn-dependent exopeptidases"/>
    <property type="match status" value="1"/>
</dbReference>
<dbReference type="Pfam" id="PF01546">
    <property type="entry name" value="Peptidase_M20"/>
    <property type="match status" value="1"/>
</dbReference>
<dbReference type="InterPro" id="IPR036264">
    <property type="entry name" value="Bact_exopeptidase_dim_dom"/>
</dbReference>
<dbReference type="InterPro" id="IPR002933">
    <property type="entry name" value="Peptidase_M20"/>
</dbReference>
<dbReference type="PANTHER" id="PTHR11014:SF63">
    <property type="entry name" value="METALLOPEPTIDASE, PUTATIVE (AFU_ORTHOLOGUE AFUA_6G09600)-RELATED"/>
    <property type="match status" value="1"/>
</dbReference>
<sequence length="423" mass="44361">MPTTDVLAHYESIRADQEQLYRHLHQHPELSGQEYGTAAEVTQRLTAWGYRVDSGVGGTGVVGTLDNGRGATVLLRADMDALPIREATGVDYASEVAADADDGTSTPVMHACGHDVHVACLLGAARLLAEHRDAWRGTIVTLFQPAEEIGSGARAMLADGLLERIPKPDVAIGQHVLPGPAGTVATRSGPVLSAADSVRVTLYGRGGHGSMPQNTVDPVVLAALVVVRLQTVISRETGPTEPAVLTVGSIHAGTKSNIIADDAVLEINLRTYSRASRERILAAIERTAEAESVASGSPRKPLIEVYDSFPPTVNDEDTATLVAAAFAAQFGERAGTLALQSASEDFSDIPRAAGIPYTYWGIGGTDPQRWHAAVAVDRVTSDIPANHSPAFLPVLQPTLRTGTEALIAAAGVWLDASGARTSG</sequence>
<dbReference type="InterPro" id="IPR011650">
    <property type="entry name" value="Peptidase_M20_dimer"/>
</dbReference>
<feature type="binding site" evidence="1">
    <location>
        <position position="112"/>
    </location>
    <ligand>
        <name>Mn(2+)</name>
        <dbReference type="ChEBI" id="CHEBI:29035"/>
        <label>2</label>
    </ligand>
</feature>
<dbReference type="Pfam" id="PF07687">
    <property type="entry name" value="M20_dimer"/>
    <property type="match status" value="1"/>
</dbReference>
<proteinExistence type="predicted"/>
<dbReference type="GO" id="GO:0016787">
    <property type="term" value="F:hydrolase activity"/>
    <property type="evidence" value="ECO:0007669"/>
    <property type="project" value="UniProtKB-KW"/>
</dbReference>
<dbReference type="GO" id="GO:0046872">
    <property type="term" value="F:metal ion binding"/>
    <property type="evidence" value="ECO:0007669"/>
    <property type="project" value="UniProtKB-KW"/>
</dbReference>
<evidence type="ECO:0000313" key="4">
    <source>
        <dbReference type="Proteomes" id="UP000198702"/>
    </source>
</evidence>
<dbReference type="Proteomes" id="UP000198702">
    <property type="component" value="Unassembled WGS sequence"/>
</dbReference>
<evidence type="ECO:0000313" key="3">
    <source>
        <dbReference type="EMBL" id="SFI78665.1"/>
    </source>
</evidence>
<dbReference type="SUPFAM" id="SSF55031">
    <property type="entry name" value="Bacterial exopeptidase dimerisation domain"/>
    <property type="match status" value="1"/>
</dbReference>
<dbReference type="Gene3D" id="3.40.630.10">
    <property type="entry name" value="Zn peptidases"/>
    <property type="match status" value="1"/>
</dbReference>
<comment type="caution">
    <text evidence="3">The sequence shown here is derived from an EMBL/GenBank/DDBJ whole genome shotgun (WGS) entry which is preliminary data.</text>
</comment>
<gene>
    <name evidence="3" type="ORF">SAMN04487751_2977</name>
</gene>
<dbReference type="InterPro" id="IPR017439">
    <property type="entry name" value="Amidohydrolase"/>
</dbReference>
<reference evidence="3 4" key="1">
    <citation type="submission" date="2016-10" db="EMBL/GenBank/DDBJ databases">
        <authorList>
            <person name="Varghese N."/>
            <person name="Submissions S."/>
        </authorList>
    </citation>
    <scope>NUCLEOTIDE SEQUENCE [LARGE SCALE GENOMIC DNA]</scope>
    <source>
        <strain evidence="3 4">UNC380MFSha3.1</strain>
    </source>
</reference>
<dbReference type="PIRSF" id="PIRSF005962">
    <property type="entry name" value="Pept_M20D_amidohydro"/>
    <property type="match status" value="1"/>
</dbReference>
<dbReference type="EMBL" id="FOQZ01000011">
    <property type="protein sequence ID" value="SFI78665.1"/>
    <property type="molecule type" value="Genomic_DNA"/>
</dbReference>
<feature type="binding site" evidence="1">
    <location>
        <position position="175"/>
    </location>
    <ligand>
        <name>Mn(2+)</name>
        <dbReference type="ChEBI" id="CHEBI:29035"/>
        <label>2</label>
    </ligand>
</feature>
<evidence type="ECO:0000259" key="2">
    <source>
        <dbReference type="Pfam" id="PF07687"/>
    </source>
</evidence>
<evidence type="ECO:0000256" key="1">
    <source>
        <dbReference type="PIRSR" id="PIRSR005962-1"/>
    </source>
</evidence>
<dbReference type="Gene3D" id="3.30.70.360">
    <property type="match status" value="1"/>
</dbReference>
<dbReference type="AlphaFoldDB" id="A0A7Z7CZV8"/>
<keyword evidence="1" id="KW-0479">Metal-binding</keyword>